<gene>
    <name evidence="2" type="ORF">OEA41_006431</name>
</gene>
<accession>A0AAD9ZAB2</accession>
<dbReference type="Proteomes" id="UP001276659">
    <property type="component" value="Unassembled WGS sequence"/>
</dbReference>
<keyword evidence="3" id="KW-1185">Reference proteome</keyword>
<dbReference type="EMBL" id="JASNWA010000007">
    <property type="protein sequence ID" value="KAK3173102.1"/>
    <property type="molecule type" value="Genomic_DNA"/>
</dbReference>
<dbReference type="AlphaFoldDB" id="A0AAD9ZAB2"/>
<sequence length="374" mass="41382">MDDKSTGPTSPFTPSKLWEHAKQAHYSELMNEGSEAEAKEQFVERALRLAASNNVAADPSPRPASNGDKSHNLKKQDGGTPPVEDDTEGSEGIPEMLLQPETRPISHEQLVIEVKGIYAGLVMVEAKCIDIDKRQSAAAQEKDPAKLKNDQWQSLIALHKQLLHEHYDFFLVSQHPSASPALCQLATKYSMPARMWRHGTHAFLEVLRHRLPESLEHMLAFIYIAYTMVALLYETLENGGLLEEYISRAPSRLKEKLVHAAVSNIAALFEYGTPQENSSLCLAYQQAQTVKEEPTEGSVDDSEILPSSTGSPKSEVDDTDSSELGASVAFISYASRLASAILAISLKHTKDENVHPLLHVYLTFIWSLVIVQQA</sequence>
<name>A0AAD9ZAB2_9LECA</name>
<feature type="region of interest" description="Disordered" evidence="1">
    <location>
        <begin position="52"/>
        <end position="91"/>
    </location>
</feature>
<evidence type="ECO:0000313" key="2">
    <source>
        <dbReference type="EMBL" id="KAK3173102.1"/>
    </source>
</evidence>
<reference evidence="2" key="1">
    <citation type="submission" date="2022-11" db="EMBL/GenBank/DDBJ databases">
        <title>Chromosomal genome sequence assembly and mating type (MAT) locus characterization of the leprose asexual lichenized fungus Lepraria neglecta (Nyl.) Erichsen.</title>
        <authorList>
            <person name="Allen J.L."/>
            <person name="Pfeffer B."/>
        </authorList>
    </citation>
    <scope>NUCLEOTIDE SEQUENCE</scope>
    <source>
        <strain evidence="2">Allen 5258</strain>
    </source>
</reference>
<dbReference type="SUPFAM" id="SSF48452">
    <property type="entry name" value="TPR-like"/>
    <property type="match status" value="1"/>
</dbReference>
<dbReference type="InterPro" id="IPR011990">
    <property type="entry name" value="TPR-like_helical_dom_sf"/>
</dbReference>
<protein>
    <submittedName>
        <fullName evidence="2">Uncharacterized protein</fullName>
    </submittedName>
</protein>
<evidence type="ECO:0000313" key="3">
    <source>
        <dbReference type="Proteomes" id="UP001276659"/>
    </source>
</evidence>
<feature type="compositionally biased region" description="Basic and acidic residues" evidence="1">
    <location>
        <begin position="68"/>
        <end position="77"/>
    </location>
</feature>
<comment type="caution">
    <text evidence="2">The sequence shown here is derived from an EMBL/GenBank/DDBJ whole genome shotgun (WGS) entry which is preliminary data.</text>
</comment>
<evidence type="ECO:0000256" key="1">
    <source>
        <dbReference type="SAM" id="MobiDB-lite"/>
    </source>
</evidence>
<feature type="region of interest" description="Disordered" evidence="1">
    <location>
        <begin position="292"/>
        <end position="320"/>
    </location>
</feature>
<proteinExistence type="predicted"/>
<organism evidence="2 3">
    <name type="scientific">Lepraria neglecta</name>
    <dbReference type="NCBI Taxonomy" id="209136"/>
    <lineage>
        <taxon>Eukaryota</taxon>
        <taxon>Fungi</taxon>
        <taxon>Dikarya</taxon>
        <taxon>Ascomycota</taxon>
        <taxon>Pezizomycotina</taxon>
        <taxon>Lecanoromycetes</taxon>
        <taxon>OSLEUM clade</taxon>
        <taxon>Lecanoromycetidae</taxon>
        <taxon>Lecanorales</taxon>
        <taxon>Lecanorineae</taxon>
        <taxon>Stereocaulaceae</taxon>
        <taxon>Lepraria</taxon>
    </lineage>
</organism>